<dbReference type="GO" id="GO:0005576">
    <property type="term" value="C:extracellular region"/>
    <property type="evidence" value="ECO:0007669"/>
    <property type="project" value="UniProtKB-SubCell"/>
</dbReference>
<comment type="cofactor">
    <cofactor evidence="9">
        <name>Ca(2+)</name>
        <dbReference type="ChEBI" id="CHEBI:29108"/>
    </cofactor>
    <text evidence="9">Binds 2 calcium ions per subunit.</text>
</comment>
<dbReference type="EMBL" id="JAFJMO010000002">
    <property type="protein sequence ID" value="KAJ8284404.1"/>
    <property type="molecule type" value="Genomic_DNA"/>
</dbReference>
<feature type="chain" id="PRO_5040538862" description="Pentraxin family member" evidence="9">
    <location>
        <begin position="19"/>
        <end position="229"/>
    </location>
</feature>
<dbReference type="InterPro" id="IPR013320">
    <property type="entry name" value="ConA-like_dom_sf"/>
</dbReference>
<dbReference type="PROSITE" id="PS51828">
    <property type="entry name" value="PTX_2"/>
    <property type="match status" value="1"/>
</dbReference>
<comment type="caution">
    <text evidence="11">The sequence shown here is derived from an EMBL/GenBank/DDBJ whole genome shotgun (WGS) entry which is preliminary data.</text>
</comment>
<dbReference type="Gene3D" id="2.60.120.200">
    <property type="match status" value="1"/>
</dbReference>
<dbReference type="PRINTS" id="PR00895">
    <property type="entry name" value="PENTAXIN"/>
</dbReference>
<dbReference type="Pfam" id="PF00354">
    <property type="entry name" value="Pentaxin"/>
    <property type="match status" value="1"/>
</dbReference>
<name>A0A9Q1DZ61_CONCO</name>
<dbReference type="PANTHER" id="PTHR45869:SF7">
    <property type="entry name" value="C-REACTIVE PROTEIN"/>
    <property type="match status" value="1"/>
</dbReference>
<dbReference type="AlphaFoldDB" id="A0A9Q1DZ61"/>
<keyword evidence="6" id="KW-1015">Disulfide bond</keyword>
<feature type="domain" description="Pentraxin (PTX)" evidence="10">
    <location>
        <begin position="22"/>
        <end position="220"/>
    </location>
</feature>
<evidence type="ECO:0000256" key="4">
    <source>
        <dbReference type="ARBA" id="ARBA00022729"/>
    </source>
</evidence>
<evidence type="ECO:0000256" key="1">
    <source>
        <dbReference type="ARBA" id="ARBA00004613"/>
    </source>
</evidence>
<dbReference type="GO" id="GO:0046872">
    <property type="term" value="F:metal ion binding"/>
    <property type="evidence" value="ECO:0007669"/>
    <property type="project" value="UniProtKB-KW"/>
</dbReference>
<dbReference type="InterPro" id="IPR001759">
    <property type="entry name" value="PTX_dom"/>
</dbReference>
<keyword evidence="12" id="KW-1185">Reference proteome</keyword>
<keyword evidence="5 9" id="KW-0106">Calcium</keyword>
<dbReference type="InterPro" id="IPR051005">
    <property type="entry name" value="Pentraxin_domain"/>
</dbReference>
<dbReference type="Proteomes" id="UP001152803">
    <property type="component" value="Unassembled WGS sequence"/>
</dbReference>
<dbReference type="SUPFAM" id="SSF49899">
    <property type="entry name" value="Concanavalin A-like lectins/glucanases"/>
    <property type="match status" value="1"/>
</dbReference>
<organism evidence="11 12">
    <name type="scientific">Conger conger</name>
    <name type="common">Conger eel</name>
    <name type="synonym">Muraena conger</name>
    <dbReference type="NCBI Taxonomy" id="82655"/>
    <lineage>
        <taxon>Eukaryota</taxon>
        <taxon>Metazoa</taxon>
        <taxon>Chordata</taxon>
        <taxon>Craniata</taxon>
        <taxon>Vertebrata</taxon>
        <taxon>Euteleostomi</taxon>
        <taxon>Actinopterygii</taxon>
        <taxon>Neopterygii</taxon>
        <taxon>Teleostei</taxon>
        <taxon>Anguilliformes</taxon>
        <taxon>Congridae</taxon>
        <taxon>Conger</taxon>
    </lineage>
</organism>
<feature type="signal peptide" evidence="9">
    <location>
        <begin position="1"/>
        <end position="18"/>
    </location>
</feature>
<dbReference type="PANTHER" id="PTHR45869">
    <property type="entry name" value="C-REACTIVE PROTEIN-RELATED"/>
    <property type="match status" value="1"/>
</dbReference>
<evidence type="ECO:0000256" key="7">
    <source>
        <dbReference type="ARBA" id="ARBA00038102"/>
    </source>
</evidence>
<comment type="caution">
    <text evidence="8">Lacks conserved residue(s) required for the propagation of feature annotation.</text>
</comment>
<evidence type="ECO:0000256" key="6">
    <source>
        <dbReference type="ARBA" id="ARBA00023157"/>
    </source>
</evidence>
<evidence type="ECO:0000256" key="2">
    <source>
        <dbReference type="ARBA" id="ARBA00022525"/>
    </source>
</evidence>
<comment type="subunit">
    <text evidence="9">Homopentamer. Pentaxin (or pentraxin) have a discoid arrangement of 5 non-covalently bound subunits.</text>
</comment>
<gene>
    <name evidence="11" type="ORF">COCON_G00032540</name>
</gene>
<evidence type="ECO:0000256" key="5">
    <source>
        <dbReference type="ARBA" id="ARBA00022837"/>
    </source>
</evidence>
<accession>A0A9Q1DZ61</accession>
<comment type="similarity">
    <text evidence="7 9">Belongs to the pentraxin family.</text>
</comment>
<evidence type="ECO:0000259" key="10">
    <source>
        <dbReference type="PROSITE" id="PS51828"/>
    </source>
</evidence>
<evidence type="ECO:0000256" key="9">
    <source>
        <dbReference type="RuleBase" id="RU362112"/>
    </source>
</evidence>
<keyword evidence="3 9" id="KW-0479">Metal-binding</keyword>
<proteinExistence type="inferred from homology"/>
<evidence type="ECO:0000313" key="11">
    <source>
        <dbReference type="EMBL" id="KAJ8284404.1"/>
    </source>
</evidence>
<reference evidence="11" key="1">
    <citation type="journal article" date="2023" name="Science">
        <title>Genome structures resolve the early diversification of teleost fishes.</title>
        <authorList>
            <person name="Parey E."/>
            <person name="Louis A."/>
            <person name="Montfort J."/>
            <person name="Bouchez O."/>
            <person name="Roques C."/>
            <person name="Iampietro C."/>
            <person name="Lluch J."/>
            <person name="Castinel A."/>
            <person name="Donnadieu C."/>
            <person name="Desvignes T."/>
            <person name="Floi Bucao C."/>
            <person name="Jouanno E."/>
            <person name="Wen M."/>
            <person name="Mejri S."/>
            <person name="Dirks R."/>
            <person name="Jansen H."/>
            <person name="Henkel C."/>
            <person name="Chen W.J."/>
            <person name="Zahm M."/>
            <person name="Cabau C."/>
            <person name="Klopp C."/>
            <person name="Thompson A.W."/>
            <person name="Robinson-Rechavi M."/>
            <person name="Braasch I."/>
            <person name="Lecointre G."/>
            <person name="Bobe J."/>
            <person name="Postlethwait J.H."/>
            <person name="Berthelot C."/>
            <person name="Roest Crollius H."/>
            <person name="Guiguen Y."/>
        </authorList>
    </citation>
    <scope>NUCLEOTIDE SEQUENCE</scope>
    <source>
        <strain evidence="11">Concon-B</strain>
    </source>
</reference>
<evidence type="ECO:0000256" key="3">
    <source>
        <dbReference type="ARBA" id="ARBA00022723"/>
    </source>
</evidence>
<evidence type="ECO:0000313" key="12">
    <source>
        <dbReference type="Proteomes" id="UP001152803"/>
    </source>
</evidence>
<protein>
    <recommendedName>
        <fullName evidence="9">Pentraxin family member</fullName>
    </recommendedName>
</protein>
<evidence type="ECO:0000256" key="8">
    <source>
        <dbReference type="PROSITE-ProRule" id="PRU01172"/>
    </source>
</evidence>
<sequence length="229" mass="25666">MEKLVFLLVLLTGSAIQSEDLTGKVFSFLSVSTTHYATLTPDVEGPYSALTLCLRSFPENGIAKTLFSLATPSKDNAFLLYQAEKGGYRVHINNLVHDFLLMPDNQNEWNSVCWTWDSKTGLTQVWVNGRRKRVKIESEPIASPSIILGQEQDSYGGRFDANQCFVGDLSDVHMWNYVLDSCAIQDYMNAFTFTPGNVLNWKALNYNVNGEVLVEPNHSTGCRQKPSKL</sequence>
<dbReference type="OrthoDB" id="547680at2759"/>
<dbReference type="FunFam" id="2.60.120.200:FF:000070">
    <property type="entry name" value="Serum amyloid P-component"/>
    <property type="match status" value="1"/>
</dbReference>
<dbReference type="SMART" id="SM00159">
    <property type="entry name" value="PTX"/>
    <property type="match status" value="1"/>
</dbReference>
<keyword evidence="4 9" id="KW-0732">Signal</keyword>
<comment type="subcellular location">
    <subcellularLocation>
        <location evidence="1 9">Secreted</location>
    </subcellularLocation>
</comment>
<keyword evidence="2" id="KW-0964">Secreted</keyword>